<sequence length="95" mass="10590">MKTPEASSRTVLLYQSEPVLIKRPNSPFSPALSLHLSGPRTEHLQLGVAISAQSSHNWAAETVSVTLHRSELLCQAFRKRRNGDKTEHLLRSTCN</sequence>
<dbReference type="AlphaFoldDB" id="A0AAV1ULT7"/>
<name>A0AAV1ULT7_9STRA</name>
<reference evidence="1" key="1">
    <citation type="submission" date="2024-01" db="EMBL/GenBank/DDBJ databases">
        <authorList>
            <person name="Webb A."/>
        </authorList>
    </citation>
    <scope>NUCLEOTIDE SEQUENCE</scope>
    <source>
        <strain evidence="1">Pm1</strain>
    </source>
</reference>
<dbReference type="EMBL" id="CAKLBY020000221">
    <property type="protein sequence ID" value="CAK7935037.1"/>
    <property type="molecule type" value="Genomic_DNA"/>
</dbReference>
<accession>A0AAV1ULT7</accession>
<evidence type="ECO:0000313" key="2">
    <source>
        <dbReference type="Proteomes" id="UP001162060"/>
    </source>
</evidence>
<comment type="caution">
    <text evidence="1">The sequence shown here is derived from an EMBL/GenBank/DDBJ whole genome shotgun (WGS) entry which is preliminary data.</text>
</comment>
<gene>
    <name evidence="1" type="ORF">PM001_LOCUS20187</name>
</gene>
<proteinExistence type="predicted"/>
<evidence type="ECO:0000313" key="1">
    <source>
        <dbReference type="EMBL" id="CAK7935037.1"/>
    </source>
</evidence>
<dbReference type="Proteomes" id="UP001162060">
    <property type="component" value="Unassembled WGS sequence"/>
</dbReference>
<organism evidence="1 2">
    <name type="scientific">Peronospora matthiolae</name>
    <dbReference type="NCBI Taxonomy" id="2874970"/>
    <lineage>
        <taxon>Eukaryota</taxon>
        <taxon>Sar</taxon>
        <taxon>Stramenopiles</taxon>
        <taxon>Oomycota</taxon>
        <taxon>Peronosporomycetes</taxon>
        <taxon>Peronosporales</taxon>
        <taxon>Peronosporaceae</taxon>
        <taxon>Peronospora</taxon>
    </lineage>
</organism>
<protein>
    <submittedName>
        <fullName evidence="1">Uncharacterized protein</fullName>
    </submittedName>
</protein>